<evidence type="ECO:0000313" key="3">
    <source>
        <dbReference type="Proteomes" id="UP000626210"/>
    </source>
</evidence>
<dbReference type="EMBL" id="BMYK01000007">
    <property type="protein sequence ID" value="GHC83380.1"/>
    <property type="molecule type" value="Genomic_DNA"/>
</dbReference>
<sequence>MTNGVSREAAQRSPFPGRLRWALTSLGAAAALVACGGGGSGDDPEPEPEPPAPVATTLTGTAATGAPFAGAALQVTDASGASVCETTTAADGSFSCTLAPTAARPLVLRAARDDQMLYSATAATGDTRANVTPLTTIIAARLAPNGDPSKLAAAPQSVTAAALQAQSSALLAALQPLLTALGLTIDPIAGALTADGTGQDKLLDSISVTVQPSGTAANIEVTVKTVPTDAGAQPEPLKFSSSDATLPTVSSAVVAALAPVPAPSRVADLFKRLNDCYALPLTQRVDSATSDTTSAIGTASNVKAAVCRGLFQNSDPATFLSNKVGVGRNANNGGAFASLFRYGATGLQWTPGEVEFFRANGDMVISYKWVDTVGNQDFDLLAAHADADGTLRLVGNSNTYPVTIRPFSEDRDLLNTPAFSYYTTGYNIQVDNRTANGVSIFSKVMVTSPLGLTLTMLPQPGLSYLTIAPDGVTPTGSPVLRLAGAYRDTALAGNPQDKENLVYTTPQYTEAQIAALGNNGVWTIEFFHADSSVPNVVQYYRTVRRAETIGEIRTGRVFAELTPTLRTELVAQSQANGYALFDTPEVAYIDTDAGGDAWTVPSGALAPTSIGILGRAPFGSTTAGQNGARFNDTAGVASTARKTIIYCSAQTSADKHCDASGQGRYAVGTTANMLELWARSPKQIEVSKKAALFKLQ</sequence>
<organism evidence="2 3">
    <name type="scientific">Pseudorhodoferax aquiterrae</name>
    <dbReference type="NCBI Taxonomy" id="747304"/>
    <lineage>
        <taxon>Bacteria</taxon>
        <taxon>Pseudomonadati</taxon>
        <taxon>Pseudomonadota</taxon>
        <taxon>Betaproteobacteria</taxon>
        <taxon>Burkholderiales</taxon>
        <taxon>Comamonadaceae</taxon>
    </lineage>
</organism>
<keyword evidence="3" id="KW-1185">Reference proteome</keyword>
<dbReference type="Proteomes" id="UP000626210">
    <property type="component" value="Unassembled WGS sequence"/>
</dbReference>
<gene>
    <name evidence="2" type="ORF">GCM10007320_26990</name>
</gene>
<comment type="caution">
    <text evidence="2">The sequence shown here is derived from an EMBL/GenBank/DDBJ whole genome shotgun (WGS) entry which is preliminary data.</text>
</comment>
<dbReference type="Gene3D" id="2.60.40.10">
    <property type="entry name" value="Immunoglobulins"/>
    <property type="match status" value="1"/>
</dbReference>
<accession>A0ABQ3G2X7</accession>
<evidence type="ECO:0008006" key="4">
    <source>
        <dbReference type="Google" id="ProtNLM"/>
    </source>
</evidence>
<feature type="region of interest" description="Disordered" evidence="1">
    <location>
        <begin position="36"/>
        <end position="56"/>
    </location>
</feature>
<evidence type="ECO:0000313" key="2">
    <source>
        <dbReference type="EMBL" id="GHC83380.1"/>
    </source>
</evidence>
<protein>
    <recommendedName>
        <fullName evidence="4">Carboxypeptidase regulatory-like domain-containing protein</fullName>
    </recommendedName>
</protein>
<dbReference type="InterPro" id="IPR013783">
    <property type="entry name" value="Ig-like_fold"/>
</dbReference>
<name>A0ABQ3G2X7_9BURK</name>
<dbReference type="PROSITE" id="PS51257">
    <property type="entry name" value="PROKAR_LIPOPROTEIN"/>
    <property type="match status" value="1"/>
</dbReference>
<reference evidence="3" key="1">
    <citation type="journal article" date="2019" name="Int. J. Syst. Evol. Microbiol.">
        <title>The Global Catalogue of Microorganisms (GCM) 10K type strain sequencing project: providing services to taxonomists for standard genome sequencing and annotation.</title>
        <authorList>
            <consortium name="The Broad Institute Genomics Platform"/>
            <consortium name="The Broad Institute Genome Sequencing Center for Infectious Disease"/>
            <person name="Wu L."/>
            <person name="Ma J."/>
        </authorList>
    </citation>
    <scope>NUCLEOTIDE SEQUENCE [LARGE SCALE GENOMIC DNA]</scope>
    <source>
        <strain evidence="3">KCTC 23314</strain>
    </source>
</reference>
<dbReference type="RefSeq" id="WP_189687472.1">
    <property type="nucleotide sequence ID" value="NZ_BMYK01000007.1"/>
</dbReference>
<evidence type="ECO:0000256" key="1">
    <source>
        <dbReference type="SAM" id="MobiDB-lite"/>
    </source>
</evidence>
<proteinExistence type="predicted"/>